<name>A0A6C2YS37_9BACT</name>
<dbReference type="Gene3D" id="1.20.120.450">
    <property type="entry name" value="dinb family like domain"/>
    <property type="match status" value="1"/>
</dbReference>
<keyword evidence="3" id="KW-1185">Reference proteome</keyword>
<dbReference type="AlphaFoldDB" id="A0A6C2YS37"/>
<dbReference type="InterPro" id="IPR024775">
    <property type="entry name" value="DinB-like"/>
</dbReference>
<dbReference type="InParanoid" id="A0A6C2YS37"/>
<evidence type="ECO:0000313" key="2">
    <source>
        <dbReference type="EMBL" id="VIP04164.1"/>
    </source>
</evidence>
<dbReference type="SUPFAM" id="SSF109854">
    <property type="entry name" value="DinB/YfiT-like putative metalloenzymes"/>
    <property type="match status" value="1"/>
</dbReference>
<gene>
    <name evidence="2" type="ORF">GMBLW1_50290</name>
</gene>
<evidence type="ECO:0000313" key="3">
    <source>
        <dbReference type="Proteomes" id="UP000464378"/>
    </source>
</evidence>
<dbReference type="Proteomes" id="UP000464378">
    <property type="component" value="Chromosome"/>
</dbReference>
<protein>
    <recommendedName>
        <fullName evidence="1">DinB-like domain-containing protein</fullName>
    </recommendedName>
</protein>
<dbReference type="Pfam" id="PF12867">
    <property type="entry name" value="DinB_2"/>
    <property type="match status" value="1"/>
</dbReference>
<proteinExistence type="predicted"/>
<evidence type="ECO:0000259" key="1">
    <source>
        <dbReference type="Pfam" id="PF12867"/>
    </source>
</evidence>
<accession>A0A6C2YS37</accession>
<sequence>MTNISTLIDNYLAVVTQLKSAVADMSHEQLIARPIVGKWSTLELVCHIADFELVLVDRMKRIIAMDRPLLLVADEDRFTETLGYQERDLEEELKLIEVTRSQMARILRLLPLETFQRSGVHSFRGLVTLEATLTMATNHIPHHLKFLHEKRAALGLPVLAN</sequence>
<dbReference type="RefSeq" id="WP_162659284.1">
    <property type="nucleotide sequence ID" value="NZ_LR593887.1"/>
</dbReference>
<dbReference type="EMBL" id="LR586016">
    <property type="protein sequence ID" value="VIP04164.1"/>
    <property type="molecule type" value="Genomic_DNA"/>
</dbReference>
<dbReference type="InterPro" id="IPR034660">
    <property type="entry name" value="DinB/YfiT-like"/>
</dbReference>
<reference evidence="2" key="1">
    <citation type="submission" date="2019-04" db="EMBL/GenBank/DDBJ databases">
        <authorList>
            <consortium name="Science for Life Laboratories"/>
        </authorList>
    </citation>
    <scope>NUCLEOTIDE SEQUENCE</scope>
    <source>
        <strain evidence="2">MBLW1</strain>
    </source>
</reference>
<organism evidence="2">
    <name type="scientific">Tuwongella immobilis</name>
    <dbReference type="NCBI Taxonomy" id="692036"/>
    <lineage>
        <taxon>Bacteria</taxon>
        <taxon>Pseudomonadati</taxon>
        <taxon>Planctomycetota</taxon>
        <taxon>Planctomycetia</taxon>
        <taxon>Gemmatales</taxon>
        <taxon>Gemmataceae</taxon>
        <taxon>Tuwongella</taxon>
    </lineage>
</organism>
<feature type="domain" description="DinB-like" evidence="1">
    <location>
        <begin position="17"/>
        <end position="145"/>
    </location>
</feature>
<dbReference type="EMBL" id="LR593887">
    <property type="protein sequence ID" value="VTS05693.1"/>
    <property type="molecule type" value="Genomic_DNA"/>
</dbReference>
<dbReference type="KEGG" id="tim:GMBLW1_50290"/>